<evidence type="ECO:0000313" key="3">
    <source>
        <dbReference type="Proteomes" id="UP000324222"/>
    </source>
</evidence>
<keyword evidence="3" id="KW-1185">Reference proteome</keyword>
<protein>
    <submittedName>
        <fullName evidence="2">Uncharacterized protein</fullName>
    </submittedName>
</protein>
<keyword evidence="1" id="KW-1133">Transmembrane helix</keyword>
<evidence type="ECO:0000256" key="1">
    <source>
        <dbReference type="SAM" id="Phobius"/>
    </source>
</evidence>
<proteinExistence type="predicted"/>
<organism evidence="2 3">
    <name type="scientific">Portunus trituberculatus</name>
    <name type="common">Swimming crab</name>
    <name type="synonym">Neptunus trituberculatus</name>
    <dbReference type="NCBI Taxonomy" id="210409"/>
    <lineage>
        <taxon>Eukaryota</taxon>
        <taxon>Metazoa</taxon>
        <taxon>Ecdysozoa</taxon>
        <taxon>Arthropoda</taxon>
        <taxon>Crustacea</taxon>
        <taxon>Multicrustacea</taxon>
        <taxon>Malacostraca</taxon>
        <taxon>Eumalacostraca</taxon>
        <taxon>Eucarida</taxon>
        <taxon>Decapoda</taxon>
        <taxon>Pleocyemata</taxon>
        <taxon>Brachyura</taxon>
        <taxon>Eubrachyura</taxon>
        <taxon>Portunoidea</taxon>
        <taxon>Portunidae</taxon>
        <taxon>Portuninae</taxon>
        <taxon>Portunus</taxon>
    </lineage>
</organism>
<reference evidence="2 3" key="1">
    <citation type="submission" date="2019-05" db="EMBL/GenBank/DDBJ databases">
        <title>Another draft genome of Portunus trituberculatus and its Hox gene families provides insights of decapod evolution.</title>
        <authorList>
            <person name="Jeong J.-H."/>
            <person name="Song I."/>
            <person name="Kim S."/>
            <person name="Choi T."/>
            <person name="Kim D."/>
            <person name="Ryu S."/>
            <person name="Kim W."/>
        </authorList>
    </citation>
    <scope>NUCLEOTIDE SEQUENCE [LARGE SCALE GENOMIC DNA]</scope>
    <source>
        <tissue evidence="2">Muscle</tissue>
    </source>
</reference>
<feature type="transmembrane region" description="Helical" evidence="1">
    <location>
        <begin position="12"/>
        <end position="30"/>
    </location>
</feature>
<name>A0A5B7JX89_PORTR</name>
<comment type="caution">
    <text evidence="2">The sequence shown here is derived from an EMBL/GenBank/DDBJ whole genome shotgun (WGS) entry which is preliminary data.</text>
</comment>
<dbReference type="EMBL" id="VSRR010127452">
    <property type="protein sequence ID" value="MPD01511.1"/>
    <property type="molecule type" value="Genomic_DNA"/>
</dbReference>
<evidence type="ECO:0000313" key="2">
    <source>
        <dbReference type="EMBL" id="MPD01511.1"/>
    </source>
</evidence>
<dbReference type="Proteomes" id="UP000324222">
    <property type="component" value="Unassembled WGS sequence"/>
</dbReference>
<sequence>MALRGAVCPSHAPLICQVTVIIIMSTTLIFSPPSRYTRHSACLPRALIAHCGTFQSYQRLAWNTKTHQTLETSPTSHTPRWAS</sequence>
<keyword evidence="1" id="KW-0472">Membrane</keyword>
<accession>A0A5B7JX89</accession>
<gene>
    <name evidence="2" type="ORF">E2C01_097044</name>
</gene>
<dbReference type="AlphaFoldDB" id="A0A5B7JX89"/>
<keyword evidence="1" id="KW-0812">Transmembrane</keyword>